<keyword evidence="4" id="KW-0472">Membrane</keyword>
<comment type="caution">
    <text evidence="9">The sequence shown here is derived from an EMBL/GenBank/DDBJ whole genome shotgun (WGS) entry which is preliminary data.</text>
</comment>
<dbReference type="Pfam" id="PF07980">
    <property type="entry name" value="SusD_RagB"/>
    <property type="match status" value="1"/>
</dbReference>
<sequence length="492" mass="55548">MKKYILITVLTLCCISCADDFVETDPPYTVDTENFFLSEEDYRNGLVAIYDLLNANYASVMLAEVASDDINTGGESPTDVIGWQQVDRMIHTPINQQVKDVWDFNFAGVYRASFMIENQDKTDFPGKEQFLAEARFLRAFYNFNLVRFFGEIPIKPEGRFELGDELSIPRFSVEDVYAHIEDDLLYAVENMATTSVEPWRVNQYAAKALLGKVYLYMEEYDKAASELTDVINTGAFHLYGTQGDEEFANLFEFEGENSGESVFEIQYTGVQGAGFDCLQCSTGNVMVGFSGVRGYSGPTFEPGFGFILPTEDIYNAYSSNDLRRDLSILDIEAWASDTGASFNIGNQDEQTGHTGYYNRKYLPRENDNLPDANLTQPNNYRAIRYADVLLMAAEANVLGTGGDEPARNYLNQVRNRAGLSSVQSSGTELLETIYNERRLELVGEGHRFFDLVRTNRAANRIDGFVAPKNNVFPIPQEEMQFAQDNWEQNQGY</sequence>
<name>A0A967AIM2_9FLAO</name>
<dbReference type="Proteomes" id="UP000643701">
    <property type="component" value="Unassembled WGS sequence"/>
</dbReference>
<keyword evidence="10" id="KW-1185">Reference proteome</keyword>
<evidence type="ECO:0000313" key="9">
    <source>
        <dbReference type="EMBL" id="NGZ90015.1"/>
    </source>
</evidence>
<evidence type="ECO:0000256" key="5">
    <source>
        <dbReference type="ARBA" id="ARBA00023237"/>
    </source>
</evidence>
<dbReference type="InterPro" id="IPR033985">
    <property type="entry name" value="SusD-like_N"/>
</dbReference>
<keyword evidence="3 6" id="KW-0732">Signal</keyword>
<evidence type="ECO:0000256" key="4">
    <source>
        <dbReference type="ARBA" id="ARBA00023136"/>
    </source>
</evidence>
<dbReference type="Gene3D" id="1.25.40.390">
    <property type="match status" value="1"/>
</dbReference>
<feature type="chain" id="PRO_5037905060" evidence="6">
    <location>
        <begin position="19"/>
        <end position="492"/>
    </location>
</feature>
<dbReference type="SUPFAM" id="SSF48452">
    <property type="entry name" value="TPR-like"/>
    <property type="match status" value="1"/>
</dbReference>
<proteinExistence type="inferred from homology"/>
<feature type="signal peptide" evidence="6">
    <location>
        <begin position="1"/>
        <end position="18"/>
    </location>
</feature>
<feature type="domain" description="SusD-like N-terminal" evidence="8">
    <location>
        <begin position="21"/>
        <end position="215"/>
    </location>
</feature>
<dbReference type="Pfam" id="PF14322">
    <property type="entry name" value="SusD-like_3"/>
    <property type="match status" value="1"/>
</dbReference>
<evidence type="ECO:0000256" key="6">
    <source>
        <dbReference type="SAM" id="SignalP"/>
    </source>
</evidence>
<dbReference type="GO" id="GO:0009279">
    <property type="term" value="C:cell outer membrane"/>
    <property type="evidence" value="ECO:0007669"/>
    <property type="project" value="UniProtKB-SubCell"/>
</dbReference>
<evidence type="ECO:0000259" key="8">
    <source>
        <dbReference type="Pfam" id="PF14322"/>
    </source>
</evidence>
<keyword evidence="5" id="KW-0998">Cell outer membrane</keyword>
<evidence type="ECO:0000256" key="1">
    <source>
        <dbReference type="ARBA" id="ARBA00004442"/>
    </source>
</evidence>
<organism evidence="9 10">
    <name type="scientific">Psychroflexus maritimus</name>
    <dbReference type="NCBI Taxonomy" id="2714865"/>
    <lineage>
        <taxon>Bacteria</taxon>
        <taxon>Pseudomonadati</taxon>
        <taxon>Bacteroidota</taxon>
        <taxon>Flavobacteriia</taxon>
        <taxon>Flavobacteriales</taxon>
        <taxon>Flavobacteriaceae</taxon>
        <taxon>Psychroflexus</taxon>
    </lineage>
</organism>
<dbReference type="EMBL" id="JAANAS010000050">
    <property type="protein sequence ID" value="NGZ90015.1"/>
    <property type="molecule type" value="Genomic_DNA"/>
</dbReference>
<comment type="subcellular location">
    <subcellularLocation>
        <location evidence="1">Cell outer membrane</location>
    </subcellularLocation>
</comment>
<comment type="similarity">
    <text evidence="2">Belongs to the SusD family.</text>
</comment>
<evidence type="ECO:0000259" key="7">
    <source>
        <dbReference type="Pfam" id="PF07980"/>
    </source>
</evidence>
<evidence type="ECO:0000256" key="2">
    <source>
        <dbReference type="ARBA" id="ARBA00006275"/>
    </source>
</evidence>
<evidence type="ECO:0000313" key="10">
    <source>
        <dbReference type="Proteomes" id="UP000643701"/>
    </source>
</evidence>
<reference evidence="9" key="1">
    <citation type="submission" date="2020-03" db="EMBL/GenBank/DDBJ databases">
        <title>Psychroflexus Maritimus sp. nov., isolate from marine sediment.</title>
        <authorList>
            <person name="Zhong Y.-L."/>
        </authorList>
    </citation>
    <scope>NUCLEOTIDE SEQUENCE</scope>
    <source>
        <strain evidence="9">C1</strain>
    </source>
</reference>
<protein>
    <submittedName>
        <fullName evidence="9">RagB/SusD family nutrient uptake outer membrane protein</fullName>
    </submittedName>
</protein>
<feature type="domain" description="RagB/SusD" evidence="7">
    <location>
        <begin position="345"/>
        <end position="456"/>
    </location>
</feature>
<dbReference type="AlphaFoldDB" id="A0A967AIM2"/>
<dbReference type="InterPro" id="IPR011990">
    <property type="entry name" value="TPR-like_helical_dom_sf"/>
</dbReference>
<dbReference type="InterPro" id="IPR012944">
    <property type="entry name" value="SusD_RagB_dom"/>
</dbReference>
<evidence type="ECO:0000256" key="3">
    <source>
        <dbReference type="ARBA" id="ARBA00022729"/>
    </source>
</evidence>
<accession>A0A967AIM2</accession>
<dbReference type="RefSeq" id="WP_166400269.1">
    <property type="nucleotide sequence ID" value="NZ_JAANAS010000050.1"/>
</dbReference>
<dbReference type="CDD" id="cd08977">
    <property type="entry name" value="SusD"/>
    <property type="match status" value="1"/>
</dbReference>
<gene>
    <name evidence="9" type="ORF">G7034_07110</name>
</gene>